<gene>
    <name evidence="6" type="ORF">OKIOD_LOCUS12585</name>
</gene>
<evidence type="ECO:0000259" key="5">
    <source>
        <dbReference type="PROSITE" id="PS50089"/>
    </source>
</evidence>
<dbReference type="Proteomes" id="UP001158576">
    <property type="component" value="Chromosome 1"/>
</dbReference>
<evidence type="ECO:0000256" key="1">
    <source>
        <dbReference type="ARBA" id="ARBA00022723"/>
    </source>
</evidence>
<dbReference type="PANTHER" id="PTHR10131:SF94">
    <property type="entry name" value="TNF RECEPTOR-ASSOCIATED FACTOR 4"/>
    <property type="match status" value="1"/>
</dbReference>
<evidence type="ECO:0000313" key="6">
    <source>
        <dbReference type="EMBL" id="CAG5108488.1"/>
    </source>
</evidence>
<dbReference type="PROSITE" id="PS50089">
    <property type="entry name" value="ZF_RING_2"/>
    <property type="match status" value="1"/>
</dbReference>
<name>A0ABN7SV87_OIKDI</name>
<sequence>MFEEGGLDLDLVLPEFQKQAQEYVCAICSGLCYKPRIICPKSHMFCESCIYRLLKCSSQKDKCPSCRSKFSTKDIKQPIRPLVNILDLIRVKCPNKDWCWKELQYDELDRHLKECKKPEEKCKGCLRVMHPDMLEDHVQNCVQFLRLEVKRLENRIAGHAALCWTPTTPCPECNVNEVYKMKVGTQTICLPCEEKVPEAERDNIQNKVKDFFNRIKESETSTKLKNFFRF</sequence>
<dbReference type="SUPFAM" id="SSF57850">
    <property type="entry name" value="RING/U-box"/>
    <property type="match status" value="1"/>
</dbReference>
<evidence type="ECO:0000256" key="2">
    <source>
        <dbReference type="ARBA" id="ARBA00022771"/>
    </source>
</evidence>
<reference evidence="6 7" key="1">
    <citation type="submission" date="2021-04" db="EMBL/GenBank/DDBJ databases">
        <authorList>
            <person name="Bliznina A."/>
        </authorList>
    </citation>
    <scope>NUCLEOTIDE SEQUENCE [LARGE SCALE GENOMIC DNA]</scope>
</reference>
<keyword evidence="1" id="KW-0479">Metal-binding</keyword>
<evidence type="ECO:0000313" key="7">
    <source>
        <dbReference type="Proteomes" id="UP001158576"/>
    </source>
</evidence>
<protein>
    <submittedName>
        <fullName evidence="6">Oidioi.mRNA.OKI2018_I69.chr1.g3820.t1.cds</fullName>
    </submittedName>
</protein>
<proteinExistence type="predicted"/>
<dbReference type="EMBL" id="OU015566">
    <property type="protein sequence ID" value="CAG5108488.1"/>
    <property type="molecule type" value="Genomic_DNA"/>
</dbReference>
<keyword evidence="7" id="KW-1185">Reference proteome</keyword>
<dbReference type="InterPro" id="IPR001841">
    <property type="entry name" value="Znf_RING"/>
</dbReference>
<evidence type="ECO:0000256" key="4">
    <source>
        <dbReference type="PROSITE-ProRule" id="PRU00175"/>
    </source>
</evidence>
<dbReference type="InterPro" id="IPR013083">
    <property type="entry name" value="Znf_RING/FYVE/PHD"/>
</dbReference>
<keyword evidence="2 4" id="KW-0863">Zinc-finger</keyword>
<dbReference type="Gene3D" id="3.30.40.10">
    <property type="entry name" value="Zinc/RING finger domain, C3HC4 (zinc finger)"/>
    <property type="match status" value="2"/>
</dbReference>
<keyword evidence="3" id="KW-0862">Zinc</keyword>
<evidence type="ECO:0000256" key="3">
    <source>
        <dbReference type="ARBA" id="ARBA00022833"/>
    </source>
</evidence>
<feature type="domain" description="RING-type" evidence="5">
    <location>
        <begin position="25"/>
        <end position="67"/>
    </location>
</feature>
<dbReference type="PANTHER" id="PTHR10131">
    <property type="entry name" value="TNF RECEPTOR ASSOCIATED FACTOR"/>
    <property type="match status" value="1"/>
</dbReference>
<organism evidence="6 7">
    <name type="scientific">Oikopleura dioica</name>
    <name type="common">Tunicate</name>
    <dbReference type="NCBI Taxonomy" id="34765"/>
    <lineage>
        <taxon>Eukaryota</taxon>
        <taxon>Metazoa</taxon>
        <taxon>Chordata</taxon>
        <taxon>Tunicata</taxon>
        <taxon>Appendicularia</taxon>
        <taxon>Copelata</taxon>
        <taxon>Oikopleuridae</taxon>
        <taxon>Oikopleura</taxon>
    </lineage>
</organism>
<accession>A0ABN7SV87</accession>